<accession>A0A4Z2FA84</accession>
<protein>
    <submittedName>
        <fullName evidence="2">Uncharacterized protein</fullName>
    </submittedName>
</protein>
<gene>
    <name evidence="2" type="ORF">EYF80_052561</name>
</gene>
<evidence type="ECO:0000313" key="2">
    <source>
        <dbReference type="EMBL" id="TNN37272.1"/>
    </source>
</evidence>
<dbReference type="EMBL" id="SRLO01001509">
    <property type="protein sequence ID" value="TNN37272.1"/>
    <property type="molecule type" value="Genomic_DNA"/>
</dbReference>
<proteinExistence type="predicted"/>
<comment type="caution">
    <text evidence="2">The sequence shown here is derived from an EMBL/GenBank/DDBJ whole genome shotgun (WGS) entry which is preliminary data.</text>
</comment>
<evidence type="ECO:0000313" key="3">
    <source>
        <dbReference type="Proteomes" id="UP000314294"/>
    </source>
</evidence>
<dbReference type="Proteomes" id="UP000314294">
    <property type="component" value="Unassembled WGS sequence"/>
</dbReference>
<name>A0A4Z2FA84_9TELE</name>
<feature type="region of interest" description="Disordered" evidence="1">
    <location>
        <begin position="159"/>
        <end position="211"/>
    </location>
</feature>
<sequence>MLSANEELPLEQSEMEVQANKREVKAYKFQVRTNKLEVKVYKFQVRTNNLEVKVYKFQVRTNKLEVKVYKFQVRTNKREVKANKFHVRTNKFQVNFPDKNNKSQVKIPVKILKEKNISEVGGVTACPATLEQSVSVARCRVGLPSERSIASLPLSALIPQGREEQQQPSTNIWRMALRSEPEMRNDGGTTDERRRGGWKSPDHAERESSEG</sequence>
<keyword evidence="3" id="KW-1185">Reference proteome</keyword>
<organism evidence="2 3">
    <name type="scientific">Liparis tanakae</name>
    <name type="common">Tanaka's snailfish</name>
    <dbReference type="NCBI Taxonomy" id="230148"/>
    <lineage>
        <taxon>Eukaryota</taxon>
        <taxon>Metazoa</taxon>
        <taxon>Chordata</taxon>
        <taxon>Craniata</taxon>
        <taxon>Vertebrata</taxon>
        <taxon>Euteleostomi</taxon>
        <taxon>Actinopterygii</taxon>
        <taxon>Neopterygii</taxon>
        <taxon>Teleostei</taxon>
        <taxon>Neoteleostei</taxon>
        <taxon>Acanthomorphata</taxon>
        <taxon>Eupercaria</taxon>
        <taxon>Perciformes</taxon>
        <taxon>Cottioidei</taxon>
        <taxon>Cottales</taxon>
        <taxon>Liparidae</taxon>
        <taxon>Liparis</taxon>
    </lineage>
</organism>
<evidence type="ECO:0000256" key="1">
    <source>
        <dbReference type="SAM" id="MobiDB-lite"/>
    </source>
</evidence>
<reference evidence="2 3" key="1">
    <citation type="submission" date="2019-03" db="EMBL/GenBank/DDBJ databases">
        <title>First draft genome of Liparis tanakae, snailfish: a comprehensive survey of snailfish specific genes.</title>
        <authorList>
            <person name="Kim W."/>
            <person name="Song I."/>
            <person name="Jeong J.-H."/>
            <person name="Kim D."/>
            <person name="Kim S."/>
            <person name="Ryu S."/>
            <person name="Song J.Y."/>
            <person name="Lee S.K."/>
        </authorList>
    </citation>
    <scope>NUCLEOTIDE SEQUENCE [LARGE SCALE GENOMIC DNA]</scope>
    <source>
        <tissue evidence="2">Muscle</tissue>
    </source>
</reference>
<dbReference type="AlphaFoldDB" id="A0A4Z2FA84"/>
<feature type="compositionally biased region" description="Basic and acidic residues" evidence="1">
    <location>
        <begin position="177"/>
        <end position="211"/>
    </location>
</feature>